<dbReference type="OrthoDB" id="2678291at2"/>
<comment type="caution">
    <text evidence="1">The sequence shown here is derived from an EMBL/GenBank/DDBJ whole genome shotgun (WGS) entry which is preliminary data.</text>
</comment>
<reference evidence="1 2" key="1">
    <citation type="submission" date="2017-07" db="EMBL/GenBank/DDBJ databases">
        <title>Genome sequencing and assembly of Paenibacillus rigui.</title>
        <authorList>
            <person name="Mayilraj S."/>
        </authorList>
    </citation>
    <scope>NUCLEOTIDE SEQUENCE [LARGE SCALE GENOMIC DNA]</scope>
    <source>
        <strain evidence="1 2">JCM 16352</strain>
    </source>
</reference>
<sequence length="161" mass="18513">MNSTAWNRLTQASSEAELKELQTSVHNGGYSAFHLLLEDFKQQLKTMQDEEVPHIVSCIQTARRLFPDPSQFSPSWRFIWEELEQIAAIKANIMQTIAPLDRNGEWQVILDNPYSVQGVVCHPGLTFHEAAYLYSYFRPGLERNEYIRLQKIQLAVTDVGT</sequence>
<name>A0A229UWX3_9BACL</name>
<gene>
    <name evidence="1" type="ORF">CF651_01120</name>
</gene>
<proteinExistence type="predicted"/>
<keyword evidence="2" id="KW-1185">Reference proteome</keyword>
<evidence type="ECO:0000313" key="1">
    <source>
        <dbReference type="EMBL" id="OXM87751.1"/>
    </source>
</evidence>
<dbReference type="RefSeq" id="WP_094013001.1">
    <property type="nucleotide sequence ID" value="NZ_NMQW01000002.1"/>
</dbReference>
<dbReference type="EMBL" id="NMQW01000002">
    <property type="protein sequence ID" value="OXM87751.1"/>
    <property type="molecule type" value="Genomic_DNA"/>
</dbReference>
<protein>
    <submittedName>
        <fullName evidence="1">Uncharacterized protein</fullName>
    </submittedName>
</protein>
<evidence type="ECO:0000313" key="2">
    <source>
        <dbReference type="Proteomes" id="UP000215509"/>
    </source>
</evidence>
<dbReference type="Proteomes" id="UP000215509">
    <property type="component" value="Unassembled WGS sequence"/>
</dbReference>
<accession>A0A229UWX3</accession>
<organism evidence="1 2">
    <name type="scientific">Paenibacillus rigui</name>
    <dbReference type="NCBI Taxonomy" id="554312"/>
    <lineage>
        <taxon>Bacteria</taxon>
        <taxon>Bacillati</taxon>
        <taxon>Bacillota</taxon>
        <taxon>Bacilli</taxon>
        <taxon>Bacillales</taxon>
        <taxon>Paenibacillaceae</taxon>
        <taxon>Paenibacillus</taxon>
    </lineage>
</organism>
<dbReference type="AlphaFoldDB" id="A0A229UWX3"/>